<sequence length="111" mass="12420">MNDQAEKAPASPSQLTLVNSSRLQALRKQATACEPAFPVPKTAKPDKTEDAETARLKRQIEQRLQEILAKYPQGKQRSLFKIRYGVSLEEFECLPIQQAAAILKIHSGRGF</sequence>
<evidence type="ECO:0000313" key="1">
    <source>
        <dbReference type="EMBL" id="WAR46889.1"/>
    </source>
</evidence>
<keyword evidence="2" id="KW-1185">Reference proteome</keyword>
<organism evidence="1 2">
    <name type="scientific">Methylomonas rapida</name>
    <dbReference type="NCBI Taxonomy" id="2963939"/>
    <lineage>
        <taxon>Bacteria</taxon>
        <taxon>Pseudomonadati</taxon>
        <taxon>Pseudomonadota</taxon>
        <taxon>Gammaproteobacteria</taxon>
        <taxon>Methylococcales</taxon>
        <taxon>Methylococcaceae</taxon>
        <taxon>Methylomonas</taxon>
    </lineage>
</organism>
<proteinExistence type="predicted"/>
<evidence type="ECO:0000313" key="2">
    <source>
        <dbReference type="Proteomes" id="UP001162780"/>
    </source>
</evidence>
<dbReference type="EMBL" id="CP113517">
    <property type="protein sequence ID" value="WAR46889.1"/>
    <property type="molecule type" value="Genomic_DNA"/>
</dbReference>
<name>A0ABY7GQW6_9GAMM</name>
<reference evidence="1" key="1">
    <citation type="submission" date="2022-11" db="EMBL/GenBank/DDBJ databases">
        <title>Methylomonas rapida sp. nov., Carotenoid-Producing Obligate Methanotrophs with High Growth Characteristics and Biotechnological Potential.</title>
        <authorList>
            <person name="Tikhonova E.N."/>
            <person name="Suleimanov R.Z."/>
            <person name="Miroshnikov K."/>
            <person name="Oshkin I.Y."/>
            <person name="Belova S.E."/>
            <person name="Danilova O.V."/>
            <person name="Ashikhmin A."/>
            <person name="Konopkin A."/>
            <person name="But S.Y."/>
            <person name="Khmelenina V.N."/>
            <person name="Kuznetsov N."/>
            <person name="Pimenov N.V."/>
            <person name="Dedysh S.N."/>
        </authorList>
    </citation>
    <scope>NUCLEOTIDE SEQUENCE</scope>
    <source>
        <strain evidence="1">MP1</strain>
    </source>
</reference>
<gene>
    <name evidence="1" type="ORF">NM686_010360</name>
</gene>
<dbReference type="Proteomes" id="UP001162780">
    <property type="component" value="Chromosome"/>
</dbReference>
<accession>A0ABY7GQW6</accession>
<dbReference type="RefSeq" id="WP_255187802.1">
    <property type="nucleotide sequence ID" value="NZ_CP113517.1"/>
</dbReference>
<protein>
    <submittedName>
        <fullName evidence="1">Uncharacterized protein</fullName>
    </submittedName>
</protein>